<evidence type="ECO:0008006" key="3">
    <source>
        <dbReference type="Google" id="ProtNLM"/>
    </source>
</evidence>
<protein>
    <recommendedName>
        <fullName evidence="3">DUF4177 domain-containing protein</fullName>
    </recommendedName>
</protein>
<dbReference type="Proteomes" id="UP000048908">
    <property type="component" value="Unassembled WGS sequence"/>
</dbReference>
<dbReference type="EMBL" id="CXPG01000022">
    <property type="protein sequence ID" value="CTQ34461.1"/>
    <property type="molecule type" value="Genomic_DNA"/>
</dbReference>
<evidence type="ECO:0000313" key="2">
    <source>
        <dbReference type="Proteomes" id="UP000048908"/>
    </source>
</evidence>
<evidence type="ECO:0000313" key="1">
    <source>
        <dbReference type="EMBL" id="CTQ34461.1"/>
    </source>
</evidence>
<name>A0A0M6XW00_9RHOB</name>
<proteinExistence type="predicted"/>
<gene>
    <name evidence="1" type="ORF">JAN5088_03257</name>
</gene>
<organism evidence="1 2">
    <name type="scientific">Jannaschia rubra</name>
    <dbReference type="NCBI Taxonomy" id="282197"/>
    <lineage>
        <taxon>Bacteria</taxon>
        <taxon>Pseudomonadati</taxon>
        <taxon>Pseudomonadota</taxon>
        <taxon>Alphaproteobacteria</taxon>
        <taxon>Rhodobacterales</taxon>
        <taxon>Roseobacteraceae</taxon>
        <taxon>Jannaschia</taxon>
    </lineage>
</organism>
<dbReference type="AlphaFoldDB" id="A0A0M6XW00"/>
<accession>A0A0M6XW00</accession>
<dbReference type="OrthoDB" id="5519166at2"/>
<keyword evidence="2" id="KW-1185">Reference proteome</keyword>
<sequence length="68" mass="7622">MKMFEHEVLTFDVGSRKGAAEMENTLREWGAMGWEVVSAVPHNAKPQGFLVFMKRETIKGHDASEEAA</sequence>
<reference evidence="1 2" key="1">
    <citation type="submission" date="2015-07" db="EMBL/GenBank/DDBJ databases">
        <authorList>
            <person name="Noorani M."/>
        </authorList>
    </citation>
    <scope>NUCLEOTIDE SEQUENCE [LARGE SCALE GENOMIC DNA]</scope>
    <source>
        <strain evidence="1 2">CECT 5088</strain>
    </source>
</reference>
<dbReference type="RefSeq" id="WP_144431863.1">
    <property type="nucleotide sequence ID" value="NZ_CXPG01000022.1"/>
</dbReference>